<keyword evidence="1" id="KW-0472">Membrane</keyword>
<dbReference type="EMBL" id="VNHM01000001">
    <property type="protein sequence ID" value="TYO97941.1"/>
    <property type="molecule type" value="Genomic_DNA"/>
</dbReference>
<dbReference type="InterPro" id="IPR013693">
    <property type="entry name" value="SpoIID/LytB_N"/>
</dbReference>
<keyword evidence="1" id="KW-1133">Transmembrane helix</keyword>
<accession>A0A5S4ZXY2</accession>
<dbReference type="PANTHER" id="PTHR30032">
    <property type="entry name" value="N-ACETYLMURAMOYL-L-ALANINE AMIDASE-RELATED"/>
    <property type="match status" value="1"/>
</dbReference>
<evidence type="ECO:0000313" key="4">
    <source>
        <dbReference type="Proteomes" id="UP000323166"/>
    </source>
</evidence>
<name>A0A5S4ZXY2_9FIRM</name>
<evidence type="ECO:0000256" key="1">
    <source>
        <dbReference type="SAM" id="Phobius"/>
    </source>
</evidence>
<organism evidence="3 4">
    <name type="scientific">Desulfallas thermosapovorans DSM 6562</name>
    <dbReference type="NCBI Taxonomy" id="1121431"/>
    <lineage>
        <taxon>Bacteria</taxon>
        <taxon>Bacillati</taxon>
        <taxon>Bacillota</taxon>
        <taxon>Clostridia</taxon>
        <taxon>Eubacteriales</taxon>
        <taxon>Desulfallaceae</taxon>
        <taxon>Desulfallas</taxon>
    </lineage>
</organism>
<comment type="caution">
    <text evidence="3">The sequence shown here is derived from an EMBL/GenBank/DDBJ whole genome shotgun (WGS) entry which is preliminary data.</text>
</comment>
<dbReference type="Pfam" id="PF08486">
    <property type="entry name" value="SpoIID"/>
    <property type="match status" value="1"/>
</dbReference>
<feature type="transmembrane region" description="Helical" evidence="1">
    <location>
        <begin position="12"/>
        <end position="30"/>
    </location>
</feature>
<feature type="domain" description="Sporulation stage II protein D amidase enhancer LytB N-terminal" evidence="2">
    <location>
        <begin position="194"/>
        <end position="284"/>
    </location>
</feature>
<dbReference type="AlphaFoldDB" id="A0A5S4ZXY2"/>
<keyword evidence="4" id="KW-1185">Reference proteome</keyword>
<reference evidence="3 4" key="1">
    <citation type="submission" date="2019-07" db="EMBL/GenBank/DDBJ databases">
        <title>Genomic Encyclopedia of Type Strains, Phase I: the one thousand microbial genomes (KMG-I) project.</title>
        <authorList>
            <person name="Kyrpides N."/>
        </authorList>
    </citation>
    <scope>NUCLEOTIDE SEQUENCE [LARGE SCALE GENOMIC DNA]</scope>
    <source>
        <strain evidence="3 4">DSM 6562</strain>
    </source>
</reference>
<evidence type="ECO:0000259" key="2">
    <source>
        <dbReference type="Pfam" id="PF08486"/>
    </source>
</evidence>
<dbReference type="Proteomes" id="UP000323166">
    <property type="component" value="Unassembled WGS sequence"/>
</dbReference>
<dbReference type="InterPro" id="IPR051922">
    <property type="entry name" value="Bact_Sporulation_Assoc"/>
</dbReference>
<protein>
    <submittedName>
        <fullName evidence="3">Stage II sporulation protein D</fullName>
    </submittedName>
</protein>
<dbReference type="GO" id="GO:0030435">
    <property type="term" value="P:sporulation resulting in formation of a cellular spore"/>
    <property type="evidence" value="ECO:0007669"/>
    <property type="project" value="InterPro"/>
</dbReference>
<evidence type="ECO:0000313" key="3">
    <source>
        <dbReference type="EMBL" id="TYO97941.1"/>
    </source>
</evidence>
<proteinExistence type="predicted"/>
<dbReference type="NCBIfam" id="TIGR02669">
    <property type="entry name" value="SpoIID_LytB"/>
    <property type="match status" value="1"/>
</dbReference>
<dbReference type="InterPro" id="IPR013486">
    <property type="entry name" value="SpoIID/LytB"/>
</dbReference>
<dbReference type="RefSeq" id="WP_166510293.1">
    <property type="nucleotide sequence ID" value="NZ_VNHM01000001.1"/>
</dbReference>
<sequence length="474" mass="50824">MTSGVVIKHCRPGLLVGMAILLLVVFWPGGTARGDVQVVPHTVRVGLAQNMPQVSFVLQGDYKLVNIHTGQVIAGDGEGRWTVEYAGGLCRVLRNGEHVGLYNGPIKAESLDAATRAVLSGDGTLIYKDSLAGLVVQGYGASAANLYDGKAGLYALDASGQAKQLSRGGLNIAAVEKGGQLKHYRGNIEIRPSESGLTVINELPIEQYLYGVLPGEMPVSFPAEALKAQAVAARSYLITQLGSYTSYGFDVLDNQSNQVYLGYDGENPATNLAVDATSGMVLVHRGRPVAAFFHASSGGCTENSEDVWFDSLSYIRGQDDPLDYNIKHYDWSLSYSGDELVALVNRQLKKYINEFTELSAITDLRAVEYTASGQRVKKLLIEGLDAGGGLQVYTVANADRVRSVLGLNSALFTMQKETGAGDIISRVTFTGNGLGHGLGMSQYGAAGWASQGYSFQDILQYYYTNVKLVENYGA</sequence>
<dbReference type="GO" id="GO:0030288">
    <property type="term" value="C:outer membrane-bounded periplasmic space"/>
    <property type="evidence" value="ECO:0007669"/>
    <property type="project" value="TreeGrafter"/>
</dbReference>
<gene>
    <name evidence="3" type="ORF">LX24_00225</name>
</gene>
<dbReference type="PANTHER" id="PTHR30032:SF4">
    <property type="entry name" value="AMIDASE ENHANCER"/>
    <property type="match status" value="1"/>
</dbReference>
<keyword evidence="1" id="KW-0812">Transmembrane</keyword>